<accession>A0A2K0VYK7</accession>
<proteinExistence type="predicted"/>
<dbReference type="AlphaFoldDB" id="A0A2K0VYK7"/>
<reference evidence="3 4" key="1">
    <citation type="submission" date="2017-06" db="EMBL/GenBank/DDBJ databases">
        <title>Genome of Fusarium nygamai isolate CS10214.</title>
        <authorList>
            <person name="Gardiner D.M."/>
            <person name="Obanor F."/>
            <person name="Kazan K."/>
        </authorList>
    </citation>
    <scope>NUCLEOTIDE SEQUENCE [LARGE SCALE GENOMIC DNA]</scope>
    <source>
        <strain evidence="3 4">CS10214</strain>
    </source>
</reference>
<sequence>MISFITFTALLFIFVKIIGTAPPEHIFQTPKDFRHTGDPDEDARRHLASMFAWYDMHTTSRIWDIYLGLWWAKVVVALYTLVTEGHVPGTPFAWSAYVVFYFFLAGVLMVVESLWGTTCVVFGWYNLPAMWFDL</sequence>
<evidence type="ECO:0008006" key="5">
    <source>
        <dbReference type="Google" id="ProtNLM"/>
    </source>
</evidence>
<feature type="transmembrane region" description="Helical" evidence="1">
    <location>
        <begin position="94"/>
        <end position="125"/>
    </location>
</feature>
<evidence type="ECO:0000256" key="2">
    <source>
        <dbReference type="SAM" id="SignalP"/>
    </source>
</evidence>
<keyword evidence="2" id="KW-0732">Signal</keyword>
<keyword evidence="1" id="KW-0812">Transmembrane</keyword>
<feature type="signal peptide" evidence="2">
    <location>
        <begin position="1"/>
        <end position="20"/>
    </location>
</feature>
<keyword evidence="4" id="KW-1185">Reference proteome</keyword>
<evidence type="ECO:0000313" key="3">
    <source>
        <dbReference type="EMBL" id="PNP75103.1"/>
    </source>
</evidence>
<dbReference type="Proteomes" id="UP000236664">
    <property type="component" value="Unassembled WGS sequence"/>
</dbReference>
<evidence type="ECO:0000313" key="4">
    <source>
        <dbReference type="Proteomes" id="UP000236664"/>
    </source>
</evidence>
<keyword evidence="1" id="KW-0472">Membrane</keyword>
<dbReference type="EMBL" id="MTQA01000181">
    <property type="protein sequence ID" value="PNP75103.1"/>
    <property type="molecule type" value="Genomic_DNA"/>
</dbReference>
<feature type="chain" id="PRO_5014398288" description="EXPERA domain-containing protein" evidence="2">
    <location>
        <begin position="21"/>
        <end position="134"/>
    </location>
</feature>
<evidence type="ECO:0000256" key="1">
    <source>
        <dbReference type="SAM" id="Phobius"/>
    </source>
</evidence>
<keyword evidence="1" id="KW-1133">Transmembrane helix</keyword>
<dbReference type="OrthoDB" id="5047094at2759"/>
<organism evidence="3 4">
    <name type="scientific">Gibberella nygamai</name>
    <name type="common">Bean root rot disease fungus</name>
    <name type="synonym">Fusarium nygamai</name>
    <dbReference type="NCBI Taxonomy" id="42673"/>
    <lineage>
        <taxon>Eukaryota</taxon>
        <taxon>Fungi</taxon>
        <taxon>Dikarya</taxon>
        <taxon>Ascomycota</taxon>
        <taxon>Pezizomycotina</taxon>
        <taxon>Sordariomycetes</taxon>
        <taxon>Hypocreomycetidae</taxon>
        <taxon>Hypocreales</taxon>
        <taxon>Nectriaceae</taxon>
        <taxon>Fusarium</taxon>
        <taxon>Fusarium fujikuroi species complex</taxon>
    </lineage>
</organism>
<protein>
    <recommendedName>
        <fullName evidence="5">EXPERA domain-containing protein</fullName>
    </recommendedName>
</protein>
<gene>
    <name evidence="3" type="ORF">FNYG_11591</name>
</gene>
<comment type="caution">
    <text evidence="3">The sequence shown here is derived from an EMBL/GenBank/DDBJ whole genome shotgun (WGS) entry which is preliminary data.</text>
</comment>
<name>A0A2K0VYK7_GIBNY</name>
<feature type="transmembrane region" description="Helical" evidence="1">
    <location>
        <begin position="63"/>
        <end position="82"/>
    </location>
</feature>